<evidence type="ECO:0000313" key="2">
    <source>
        <dbReference type="EMBL" id="KAL3315147.1"/>
    </source>
</evidence>
<dbReference type="EMBL" id="JBJKFK010000815">
    <property type="protein sequence ID" value="KAL3315147.1"/>
    <property type="molecule type" value="Genomic_DNA"/>
</dbReference>
<dbReference type="AlphaFoldDB" id="A0ABD2Q7J3"/>
<feature type="coiled-coil region" evidence="1">
    <location>
        <begin position="54"/>
        <end position="85"/>
    </location>
</feature>
<evidence type="ECO:0008006" key="4">
    <source>
        <dbReference type="Google" id="ProtNLM"/>
    </source>
</evidence>
<protein>
    <recommendedName>
        <fullName evidence="4">Nuclear protein MDM1</fullName>
    </recommendedName>
</protein>
<name>A0ABD2Q7J3_9PLAT</name>
<keyword evidence="3" id="KW-1185">Reference proteome</keyword>
<evidence type="ECO:0000313" key="3">
    <source>
        <dbReference type="Proteomes" id="UP001626550"/>
    </source>
</evidence>
<gene>
    <name evidence="2" type="ORF">Ciccas_006222</name>
</gene>
<reference evidence="2 3" key="1">
    <citation type="submission" date="2024-11" db="EMBL/GenBank/DDBJ databases">
        <title>Adaptive evolution of stress response genes in parasites aligns with host niche diversity.</title>
        <authorList>
            <person name="Hahn C."/>
            <person name="Resl P."/>
        </authorList>
    </citation>
    <scope>NUCLEOTIDE SEQUENCE [LARGE SCALE GENOMIC DNA]</scope>
    <source>
        <strain evidence="2">EGGRZ-B1_66</strain>
        <tissue evidence="2">Body</tissue>
    </source>
</reference>
<evidence type="ECO:0000256" key="1">
    <source>
        <dbReference type="SAM" id="Coils"/>
    </source>
</evidence>
<proteinExistence type="predicted"/>
<dbReference type="Proteomes" id="UP001626550">
    <property type="component" value="Unassembled WGS sequence"/>
</dbReference>
<accession>A0ABD2Q7J3</accession>
<comment type="caution">
    <text evidence="2">The sequence shown here is derived from an EMBL/GenBank/DDBJ whole genome shotgun (WGS) entry which is preliminary data.</text>
</comment>
<sequence>MKAKIDNTPEYDWIYSANPRKINSKKKLNEKETKQFRNKKLQADINLRPNPQCNAALEKEIEQIKNELIEKKKRLAGKNKEQKLENTNTNSYISKSENVKKPLERVHARPKTTEEYSRNRRSQHIPGLFTTEYQSHYKPYIYASFNELDKIKQEDRDRVVLLSKEGNNQICTRNEMVTDIKKKSYFSTTYDETFGKLTRAKSSQNVMRSEIKNTRERADFYRSRQLASHFSRNHLVQVLDDATTLWEPIPAHTDTDFPLVRPKQNMATLPTAGLATNGLNSNRIAKVFSWNDVDDYTPKQEKLTDRMPAGKPSGDDFVYADYPKSNGHCSGTLSDRSSINSSLSLAEKTLRKAKEQQSRLEILRNDSNLRHIE</sequence>
<organism evidence="2 3">
    <name type="scientific">Cichlidogyrus casuarinus</name>
    <dbReference type="NCBI Taxonomy" id="1844966"/>
    <lineage>
        <taxon>Eukaryota</taxon>
        <taxon>Metazoa</taxon>
        <taxon>Spiralia</taxon>
        <taxon>Lophotrochozoa</taxon>
        <taxon>Platyhelminthes</taxon>
        <taxon>Monogenea</taxon>
        <taxon>Monopisthocotylea</taxon>
        <taxon>Dactylogyridea</taxon>
        <taxon>Ancyrocephalidae</taxon>
        <taxon>Cichlidogyrus</taxon>
    </lineage>
</organism>
<keyword evidence="1" id="KW-0175">Coiled coil</keyword>